<name>A0ABW3M4Q3_9PSEU</name>
<keyword evidence="2" id="KW-1185">Reference proteome</keyword>
<feature type="non-terminal residue" evidence="1">
    <location>
        <position position="1"/>
    </location>
</feature>
<reference evidence="2" key="1">
    <citation type="journal article" date="2019" name="Int. J. Syst. Evol. Microbiol.">
        <title>The Global Catalogue of Microorganisms (GCM) 10K type strain sequencing project: providing services to taxonomists for standard genome sequencing and annotation.</title>
        <authorList>
            <consortium name="The Broad Institute Genomics Platform"/>
            <consortium name="The Broad Institute Genome Sequencing Center for Infectious Disease"/>
            <person name="Wu L."/>
            <person name="Ma J."/>
        </authorList>
    </citation>
    <scope>NUCLEOTIDE SEQUENCE [LARGE SCALE GENOMIC DNA]</scope>
    <source>
        <strain evidence="2">JCM 31486</strain>
    </source>
</reference>
<dbReference type="EMBL" id="JBHTIS010000081">
    <property type="protein sequence ID" value="MFD1044584.1"/>
    <property type="molecule type" value="Genomic_DNA"/>
</dbReference>
<gene>
    <name evidence="1" type="ORF">ACFQ1S_02740</name>
</gene>
<evidence type="ECO:0000313" key="2">
    <source>
        <dbReference type="Proteomes" id="UP001597045"/>
    </source>
</evidence>
<accession>A0ABW3M4Q3</accession>
<protein>
    <submittedName>
        <fullName evidence="1">Uncharacterized protein</fullName>
    </submittedName>
</protein>
<comment type="caution">
    <text evidence="1">The sequence shown here is derived from an EMBL/GenBank/DDBJ whole genome shotgun (WGS) entry which is preliminary data.</text>
</comment>
<sequence>GDASVHNFHGAQPGKVDASFDVGKGANCANGLSGTLGLTWFPYIHLDMKWKKVLGVPLYPERASFAVGMHREIGGQFTQGTAFSCGFEGAFPPVPYPLGTFTVMVGPVPVVFTVGARFVGSLKLSSEAETTYSFDADEKLEVGASYTGRKAEVHVDLPVPDRVPESSGSVQVSAKVGIRLSVDLYGVTGPYVDLTTGFRAGVQPPVVCSGVYGDLGWEFEHGASFEVPDFVKRERERLPRAADNCPLDTDKDVKLVQHRKTVTLADYRWMVGTWERRINSPDSGKLLDKETLVVAPDGRATYTTQSFIEIEYGEPITCSGPLRFNDSGVLVFDTGQGPPGYMDLCRMPAMPIAYVPAVPGGDRENLDWFSPLHNRGFYRVG</sequence>
<proteinExistence type="predicted"/>
<evidence type="ECO:0000313" key="1">
    <source>
        <dbReference type="EMBL" id="MFD1044584.1"/>
    </source>
</evidence>
<organism evidence="1 2">
    <name type="scientific">Kibdelosporangium lantanae</name>
    <dbReference type="NCBI Taxonomy" id="1497396"/>
    <lineage>
        <taxon>Bacteria</taxon>
        <taxon>Bacillati</taxon>
        <taxon>Actinomycetota</taxon>
        <taxon>Actinomycetes</taxon>
        <taxon>Pseudonocardiales</taxon>
        <taxon>Pseudonocardiaceae</taxon>
        <taxon>Kibdelosporangium</taxon>
    </lineage>
</organism>
<dbReference type="Proteomes" id="UP001597045">
    <property type="component" value="Unassembled WGS sequence"/>
</dbReference>